<dbReference type="OrthoDB" id="6507355at2759"/>
<proteinExistence type="predicted"/>
<feature type="domain" description="Tc1-like transposase DDE" evidence="1">
    <location>
        <begin position="12"/>
        <end position="86"/>
    </location>
</feature>
<comment type="caution">
    <text evidence="2">The sequence shown here is derived from an EMBL/GenBank/DDBJ whole genome shotgun (WGS) entry which is preliminary data.</text>
</comment>
<evidence type="ECO:0000313" key="2">
    <source>
        <dbReference type="EMBL" id="GFY55664.1"/>
    </source>
</evidence>
<dbReference type="InterPro" id="IPR036397">
    <property type="entry name" value="RNaseH_sf"/>
</dbReference>
<accession>A0A8X6XNG7</accession>
<dbReference type="EMBL" id="BMAV01010510">
    <property type="protein sequence ID" value="GFY55664.1"/>
    <property type="molecule type" value="Genomic_DNA"/>
</dbReference>
<dbReference type="AlphaFoldDB" id="A0A8X6XNG7"/>
<dbReference type="GO" id="GO:0003676">
    <property type="term" value="F:nucleic acid binding"/>
    <property type="evidence" value="ECO:0007669"/>
    <property type="project" value="InterPro"/>
</dbReference>
<sequence>MNFGYNINPILSFIEAQLCEDNDENPNELIFMQDLTSVHTSKQTKKWLQERNVNVMQDWPHKGPDMNPVKNVWAEMIRRLEIHRRHTGVRNRDQLWEDILHVFHEIIDEYFGNLIRPMPRRLRTVSSKHGGWAKY</sequence>
<name>A0A8X6XNG7_9ARAC</name>
<dbReference type="InterPro" id="IPR038717">
    <property type="entry name" value="Tc1-like_DDE_dom"/>
</dbReference>
<reference evidence="2" key="1">
    <citation type="submission" date="2020-08" db="EMBL/GenBank/DDBJ databases">
        <title>Multicomponent nature underlies the extraordinary mechanical properties of spider dragline silk.</title>
        <authorList>
            <person name="Kono N."/>
            <person name="Nakamura H."/>
            <person name="Mori M."/>
            <person name="Yoshida Y."/>
            <person name="Ohtoshi R."/>
            <person name="Malay A.D."/>
            <person name="Moran D.A.P."/>
            <person name="Tomita M."/>
            <person name="Numata K."/>
            <person name="Arakawa K."/>
        </authorList>
    </citation>
    <scope>NUCLEOTIDE SEQUENCE</scope>
</reference>
<organism evidence="2 3">
    <name type="scientific">Trichonephila inaurata madagascariensis</name>
    <dbReference type="NCBI Taxonomy" id="2747483"/>
    <lineage>
        <taxon>Eukaryota</taxon>
        <taxon>Metazoa</taxon>
        <taxon>Ecdysozoa</taxon>
        <taxon>Arthropoda</taxon>
        <taxon>Chelicerata</taxon>
        <taxon>Arachnida</taxon>
        <taxon>Araneae</taxon>
        <taxon>Araneomorphae</taxon>
        <taxon>Entelegynae</taxon>
        <taxon>Araneoidea</taxon>
        <taxon>Nephilidae</taxon>
        <taxon>Trichonephila</taxon>
        <taxon>Trichonephila inaurata</taxon>
    </lineage>
</organism>
<evidence type="ECO:0000313" key="3">
    <source>
        <dbReference type="Proteomes" id="UP000886998"/>
    </source>
</evidence>
<dbReference type="Proteomes" id="UP000886998">
    <property type="component" value="Unassembled WGS sequence"/>
</dbReference>
<evidence type="ECO:0000259" key="1">
    <source>
        <dbReference type="Pfam" id="PF13358"/>
    </source>
</evidence>
<dbReference type="Pfam" id="PF13358">
    <property type="entry name" value="DDE_3"/>
    <property type="match status" value="1"/>
</dbReference>
<keyword evidence="3" id="KW-1185">Reference proteome</keyword>
<gene>
    <name evidence="2" type="primary">tc1a_299</name>
    <name evidence="2" type="ORF">TNIN_424471</name>
</gene>
<protein>
    <submittedName>
        <fullName evidence="2">Transposable element Tc1 transposase</fullName>
    </submittedName>
</protein>
<dbReference type="Gene3D" id="3.30.420.10">
    <property type="entry name" value="Ribonuclease H-like superfamily/Ribonuclease H"/>
    <property type="match status" value="1"/>
</dbReference>